<dbReference type="GO" id="GO:0050584">
    <property type="term" value="F:linoleate 11-lipoxygenase activity"/>
    <property type="evidence" value="ECO:0007669"/>
    <property type="project" value="UniProtKB-ARBA"/>
</dbReference>
<keyword evidence="5" id="KW-0732">Signal</keyword>
<evidence type="ECO:0000313" key="8">
    <source>
        <dbReference type="Proteomes" id="UP000077069"/>
    </source>
</evidence>
<dbReference type="AlphaFoldDB" id="A0A177CSU5"/>
<dbReference type="Proteomes" id="UP000077069">
    <property type="component" value="Unassembled WGS sequence"/>
</dbReference>
<dbReference type="PANTHER" id="PTHR11771">
    <property type="entry name" value="LIPOXYGENASE"/>
    <property type="match status" value="1"/>
</dbReference>
<name>A0A177CSU5_9PLEO</name>
<reference evidence="7 8" key="1">
    <citation type="submission" date="2016-05" db="EMBL/GenBank/DDBJ databases">
        <title>Comparative analysis of secretome profiles of manganese(II)-oxidizing ascomycete fungi.</title>
        <authorList>
            <consortium name="DOE Joint Genome Institute"/>
            <person name="Zeiner C.A."/>
            <person name="Purvine S.O."/>
            <person name="Zink E.M."/>
            <person name="Wu S."/>
            <person name="Pasa-Tolic L."/>
            <person name="Chaput D.L."/>
            <person name="Haridas S."/>
            <person name="Grigoriev I.V."/>
            <person name="Santelli C.M."/>
            <person name="Hansel C.M."/>
        </authorList>
    </citation>
    <scope>NUCLEOTIDE SEQUENCE [LARGE SCALE GENOMIC DNA]</scope>
    <source>
        <strain evidence="7 8">AP3s5-JAC2a</strain>
    </source>
</reference>
<evidence type="ECO:0000256" key="5">
    <source>
        <dbReference type="SAM" id="SignalP"/>
    </source>
</evidence>
<evidence type="ECO:0000256" key="1">
    <source>
        <dbReference type="ARBA" id="ARBA00021175"/>
    </source>
</evidence>
<accession>A0A177CSU5</accession>
<organism evidence="7 8">
    <name type="scientific">Paraphaeosphaeria sporulosa</name>
    <dbReference type="NCBI Taxonomy" id="1460663"/>
    <lineage>
        <taxon>Eukaryota</taxon>
        <taxon>Fungi</taxon>
        <taxon>Dikarya</taxon>
        <taxon>Ascomycota</taxon>
        <taxon>Pezizomycotina</taxon>
        <taxon>Dothideomycetes</taxon>
        <taxon>Pleosporomycetidae</taxon>
        <taxon>Pleosporales</taxon>
        <taxon>Massarineae</taxon>
        <taxon>Didymosphaeriaceae</taxon>
        <taxon>Paraphaeosphaeria</taxon>
    </lineage>
</organism>
<keyword evidence="8" id="KW-1185">Reference proteome</keyword>
<dbReference type="Gene3D" id="3.10.450.60">
    <property type="match status" value="1"/>
</dbReference>
<dbReference type="GO" id="GO:0046872">
    <property type="term" value="F:metal ion binding"/>
    <property type="evidence" value="ECO:0007669"/>
    <property type="project" value="UniProtKB-KW"/>
</dbReference>
<dbReference type="OrthoDB" id="407298at2759"/>
<feature type="domain" description="Lipoxygenase" evidence="6">
    <location>
        <begin position="178"/>
        <end position="613"/>
    </location>
</feature>
<feature type="chain" id="PRO_5008058552" description="Manganese lipoxygenase" evidence="5">
    <location>
        <begin position="20"/>
        <end position="613"/>
    </location>
</feature>
<gene>
    <name evidence="7" type="ORF">CC84DRAFT_1255770</name>
</gene>
<dbReference type="GeneID" id="28768053"/>
<dbReference type="RefSeq" id="XP_018040184.1">
    <property type="nucleotide sequence ID" value="XM_018184567.1"/>
</dbReference>
<dbReference type="STRING" id="1460663.A0A177CSU5"/>
<dbReference type="InParanoid" id="A0A177CSU5"/>
<protein>
    <recommendedName>
        <fullName evidence="1">Manganese lipoxygenase</fullName>
    </recommendedName>
</protein>
<dbReference type="InterPro" id="IPR013819">
    <property type="entry name" value="LipOase_C"/>
</dbReference>
<feature type="signal peptide" evidence="5">
    <location>
        <begin position="1"/>
        <end position="19"/>
    </location>
</feature>
<dbReference type="EMBL" id="KV441549">
    <property type="protein sequence ID" value="OAG09819.1"/>
    <property type="molecule type" value="Genomic_DNA"/>
</dbReference>
<evidence type="ECO:0000256" key="4">
    <source>
        <dbReference type="ARBA" id="ARBA00023002"/>
    </source>
</evidence>
<dbReference type="GO" id="GO:0034440">
    <property type="term" value="P:lipid oxidation"/>
    <property type="evidence" value="ECO:0007669"/>
    <property type="project" value="InterPro"/>
</dbReference>
<dbReference type="GO" id="GO:0043651">
    <property type="term" value="P:linoleic acid metabolic process"/>
    <property type="evidence" value="ECO:0007669"/>
    <property type="project" value="UniProtKB-ARBA"/>
</dbReference>
<dbReference type="SUPFAM" id="SSF48484">
    <property type="entry name" value="Lipoxigenase"/>
    <property type="match status" value="1"/>
</dbReference>
<proteinExistence type="predicted"/>
<evidence type="ECO:0000259" key="6">
    <source>
        <dbReference type="PROSITE" id="PS51393"/>
    </source>
</evidence>
<dbReference type="Pfam" id="PF00305">
    <property type="entry name" value="Lipoxygenase"/>
    <property type="match status" value="1"/>
</dbReference>
<keyword evidence="4" id="KW-0560">Oxidoreductase</keyword>
<keyword evidence="2" id="KW-0479">Metal-binding</keyword>
<sequence length="613" mass="68297">MPRLALISLVLACSTSINAAVLNTRQSDSNGTSSVTITQKDANPAARKKEVAYRHDNFLYNVSQIGNAAAFPMGKIGEERVSLAWDQWQDDRNIITADIQKDVAQIKQAIIANNGTLRSLDDYTTVLYKDQWLNASPLKPALGSLTNYTLDSFFGGERLVRPYSLYKATHEDAKLIDISDDEAKKIAGATVAALLEAGRLFAVDHSYQADKSTYVPSQFNDKYGAPASALFFLDEKSDLLPLGIRTNVGANLTYTPLDSDNDWLLAKIMFNVADQFHNQIYHLTATHNVGEALHEAAMRTMSDKHPIMAVLDRLNYQAYSARPVGEALCFNPMGHWDENFHISQIGCRNFVTKNWPTYGAFEPNYLQTDFQARGLVDQSGKSPFKHFPFWDDASEIVRIQREFFTSFVDTYYSSDADVAADHEVCAWFKEVRRGPTGPEVEAQGLIPVQSFPVDKTKKVLVDILTHNAWLQVAHHSLNAGDPVRSSLTLPFHPGGLYKPVPEAKGVDSIVAFLPNATASVTYIGFLASFNRPRYRTMDPPRTLAHAYSGPDFLARFAEKEIKEAADKYLEAMSALGAKNEARKIEEDGMCTEQGIPFCWTALNPSYIPWFFSV</sequence>
<dbReference type="Gene3D" id="1.20.245.10">
    <property type="entry name" value="Lipoxygenase-1, Domain 5"/>
    <property type="match status" value="1"/>
</dbReference>
<dbReference type="PROSITE" id="PS51393">
    <property type="entry name" value="LIPOXYGENASE_3"/>
    <property type="match status" value="1"/>
</dbReference>
<keyword evidence="3" id="KW-0223">Dioxygenase</keyword>
<evidence type="ECO:0000313" key="7">
    <source>
        <dbReference type="EMBL" id="OAG09819.1"/>
    </source>
</evidence>
<evidence type="ECO:0000256" key="3">
    <source>
        <dbReference type="ARBA" id="ARBA00022964"/>
    </source>
</evidence>
<dbReference type="InterPro" id="IPR000907">
    <property type="entry name" value="LipOase"/>
</dbReference>
<dbReference type="InterPro" id="IPR036226">
    <property type="entry name" value="LipOase_C_sf"/>
</dbReference>
<evidence type="ECO:0000256" key="2">
    <source>
        <dbReference type="ARBA" id="ARBA00022723"/>
    </source>
</evidence>